<dbReference type="Gene3D" id="3.40.250.10">
    <property type="entry name" value="Rhodanese-like domain"/>
    <property type="match status" value="1"/>
</dbReference>
<dbReference type="GO" id="GO:0004792">
    <property type="term" value="F:thiosulfate-cyanide sulfurtransferase activity"/>
    <property type="evidence" value="ECO:0007669"/>
    <property type="project" value="InterPro"/>
</dbReference>
<dbReference type="InterPro" id="IPR001307">
    <property type="entry name" value="Thiosulphate_STrfase_CS"/>
</dbReference>
<dbReference type="STRING" id="1137280.D777_03275"/>
<dbReference type="InterPro" id="IPR036873">
    <property type="entry name" value="Rhodanese-like_dom_sf"/>
</dbReference>
<dbReference type="SMART" id="SM00450">
    <property type="entry name" value="RHOD"/>
    <property type="match status" value="1"/>
</dbReference>
<dbReference type="PROSITE" id="PS00380">
    <property type="entry name" value="RHODANESE_1"/>
    <property type="match status" value="1"/>
</dbReference>
<dbReference type="OrthoDB" id="9791096at2"/>
<dbReference type="AlphaFoldDB" id="A0A072MXJ1"/>
<dbReference type="RefSeq" id="WP_036133987.1">
    <property type="nucleotide sequence ID" value="NZ_ANIE01000009.1"/>
</dbReference>
<dbReference type="SUPFAM" id="SSF52821">
    <property type="entry name" value="Rhodanese/Cell cycle control phosphatase"/>
    <property type="match status" value="1"/>
</dbReference>
<gene>
    <name evidence="2" type="ORF">D777_03275</name>
</gene>
<keyword evidence="3" id="KW-1185">Reference proteome</keyword>
<proteinExistence type="predicted"/>
<reference evidence="2 3" key="1">
    <citation type="submission" date="2012-12" db="EMBL/GenBank/DDBJ databases">
        <title>Genome assembly of Marinobacter sp. AK21.</title>
        <authorList>
            <person name="Khatri I."/>
            <person name="Kumar R."/>
            <person name="Vaidya B."/>
            <person name="Subramanian S."/>
            <person name="Pinnaka A."/>
        </authorList>
    </citation>
    <scope>NUCLEOTIDE SEQUENCE [LARGE SCALE GENOMIC DNA]</scope>
    <source>
        <strain evidence="2 3">AK21</strain>
    </source>
</reference>
<dbReference type="PATRIC" id="fig|1137280.3.peg.3091"/>
<dbReference type="EMBL" id="ANIE01000009">
    <property type="protein sequence ID" value="KEF30099.1"/>
    <property type="molecule type" value="Genomic_DNA"/>
</dbReference>
<feature type="domain" description="Rhodanese" evidence="1">
    <location>
        <begin position="27"/>
        <end position="119"/>
    </location>
</feature>
<sequence length="126" mass="13870">MKTAHDLVEAAKKEIQEVPLDKAEDAIKSADLLLDVRDADEYRTGHIPGAVNVSRGMLEFKFTNDPAFENRDMNIVCYCKTSGRAALSAKALKDMGYVHVQSITGGFDAWQEAGKPVVKPELPSFE</sequence>
<dbReference type="PROSITE" id="PS50206">
    <property type="entry name" value="RHODANESE_3"/>
    <property type="match status" value="1"/>
</dbReference>
<dbReference type="InterPro" id="IPR001763">
    <property type="entry name" value="Rhodanese-like_dom"/>
</dbReference>
<evidence type="ECO:0000313" key="2">
    <source>
        <dbReference type="EMBL" id="KEF30099.1"/>
    </source>
</evidence>
<dbReference type="PANTHER" id="PTHR44086">
    <property type="entry name" value="THIOSULFATE SULFURTRANSFERASE RDL2, MITOCHONDRIAL-RELATED"/>
    <property type="match status" value="1"/>
</dbReference>
<accession>A0A072MXJ1</accession>
<dbReference type="Proteomes" id="UP000035057">
    <property type="component" value="Unassembled WGS sequence"/>
</dbReference>
<evidence type="ECO:0000313" key="3">
    <source>
        <dbReference type="Proteomes" id="UP000035057"/>
    </source>
</evidence>
<organism evidence="2 3">
    <name type="scientific">Marinobacter nitratireducens</name>
    <dbReference type="NCBI Taxonomy" id="1137280"/>
    <lineage>
        <taxon>Bacteria</taxon>
        <taxon>Pseudomonadati</taxon>
        <taxon>Pseudomonadota</taxon>
        <taxon>Gammaproteobacteria</taxon>
        <taxon>Pseudomonadales</taxon>
        <taxon>Marinobacteraceae</taxon>
        <taxon>Marinobacter</taxon>
    </lineage>
</organism>
<evidence type="ECO:0000259" key="1">
    <source>
        <dbReference type="PROSITE" id="PS50206"/>
    </source>
</evidence>
<name>A0A072MXJ1_9GAMM</name>
<protein>
    <submittedName>
        <fullName evidence="2">Rhodanese domain protein</fullName>
    </submittedName>
</protein>
<dbReference type="PANTHER" id="PTHR44086:SF13">
    <property type="entry name" value="THIOSULFATE SULFURTRANSFERASE PSPE"/>
    <property type="match status" value="1"/>
</dbReference>
<comment type="caution">
    <text evidence="2">The sequence shown here is derived from an EMBL/GenBank/DDBJ whole genome shotgun (WGS) entry which is preliminary data.</text>
</comment>
<dbReference type="Pfam" id="PF00581">
    <property type="entry name" value="Rhodanese"/>
    <property type="match status" value="1"/>
</dbReference>